<dbReference type="SUPFAM" id="SSF46785">
    <property type="entry name" value="Winged helix' DNA-binding domain"/>
    <property type="match status" value="1"/>
</dbReference>
<feature type="domain" description="IclR-ED" evidence="5">
    <location>
        <begin position="79"/>
        <end position="283"/>
    </location>
</feature>
<keyword evidence="3" id="KW-0804">Transcription</keyword>
<name>A0A060JAJ7_9MICO</name>
<protein>
    <submittedName>
        <fullName evidence="6">Transcriptional regulator</fullName>
    </submittedName>
</protein>
<dbReference type="HOGENOM" id="CLU_062618_4_3_11"/>
<dbReference type="AlphaFoldDB" id="A0A060JAJ7"/>
<dbReference type="Gene3D" id="1.10.10.10">
    <property type="entry name" value="Winged helix-like DNA-binding domain superfamily/Winged helix DNA-binding domain"/>
    <property type="match status" value="1"/>
</dbReference>
<evidence type="ECO:0000259" key="5">
    <source>
        <dbReference type="PROSITE" id="PS51078"/>
    </source>
</evidence>
<dbReference type="EMBL" id="CP007490">
    <property type="protein sequence ID" value="AIC46906.1"/>
    <property type="molecule type" value="Genomic_DNA"/>
</dbReference>
<evidence type="ECO:0000313" key="7">
    <source>
        <dbReference type="Proteomes" id="UP000067708"/>
    </source>
</evidence>
<keyword evidence="7" id="KW-1185">Reference proteome</keyword>
<dbReference type="STRING" id="529884.Rhola_00000760"/>
<dbReference type="GO" id="GO:0003677">
    <property type="term" value="F:DNA binding"/>
    <property type="evidence" value="ECO:0007669"/>
    <property type="project" value="UniProtKB-KW"/>
</dbReference>
<proteinExistence type="predicted"/>
<dbReference type="InterPro" id="IPR029016">
    <property type="entry name" value="GAF-like_dom_sf"/>
</dbReference>
<dbReference type="InterPro" id="IPR036390">
    <property type="entry name" value="WH_DNA-bd_sf"/>
</dbReference>
<sequence length="288" mass="31506">MAEAKPTQRRNAAGLSRDLEVLEVLGTPEALRNHGLGVNRVAELTARDKGQISRTLATLADAGFVDRDRATGKYRLGFQLYSLASRTAEARFVEEAGRFLRKVVNLTHETTHLCVLRGGNVLTLKSELSTHAFRGVGWEGVSVAALSTSSGRALLSDWNDAEIDEWYAEHAQDTLIIRPTIGASLQDEGALPQVDKSRRLGKIKNVEDLKKELALIRKVGYAKVDEEFEWGLVGASAPIRDQSNRIIGVMNVSAPKTRIGSHLDQVGEIIAKVGLEFSLYLGASKITY</sequence>
<keyword evidence="1" id="KW-0805">Transcription regulation</keyword>
<dbReference type="Pfam" id="PF01614">
    <property type="entry name" value="IclR_C"/>
    <property type="match status" value="2"/>
</dbReference>
<evidence type="ECO:0000256" key="2">
    <source>
        <dbReference type="ARBA" id="ARBA00023125"/>
    </source>
</evidence>
<dbReference type="eggNOG" id="COG1414">
    <property type="taxonomic scope" value="Bacteria"/>
</dbReference>
<evidence type="ECO:0000259" key="4">
    <source>
        <dbReference type="PROSITE" id="PS51077"/>
    </source>
</evidence>
<dbReference type="PANTHER" id="PTHR30136">
    <property type="entry name" value="HELIX-TURN-HELIX TRANSCRIPTIONAL REGULATOR, ICLR FAMILY"/>
    <property type="match status" value="1"/>
</dbReference>
<dbReference type="InterPro" id="IPR050707">
    <property type="entry name" value="HTH_MetabolicPath_Reg"/>
</dbReference>
<dbReference type="Gene3D" id="3.30.450.40">
    <property type="match status" value="1"/>
</dbReference>
<dbReference type="PROSITE" id="PS51077">
    <property type="entry name" value="HTH_ICLR"/>
    <property type="match status" value="1"/>
</dbReference>
<evidence type="ECO:0000256" key="1">
    <source>
        <dbReference type="ARBA" id="ARBA00023015"/>
    </source>
</evidence>
<dbReference type="PANTHER" id="PTHR30136:SF35">
    <property type="entry name" value="HTH-TYPE TRANSCRIPTIONAL REGULATOR RV1719"/>
    <property type="match status" value="1"/>
</dbReference>
<feature type="domain" description="HTH iclR-type" evidence="4">
    <location>
        <begin position="12"/>
        <end position="78"/>
    </location>
</feature>
<organism evidence="6 7">
    <name type="scientific">Rhodoluna lacicola</name>
    <dbReference type="NCBI Taxonomy" id="529884"/>
    <lineage>
        <taxon>Bacteria</taxon>
        <taxon>Bacillati</taxon>
        <taxon>Actinomycetota</taxon>
        <taxon>Actinomycetes</taxon>
        <taxon>Micrococcales</taxon>
        <taxon>Microbacteriaceae</taxon>
        <taxon>Luna cluster</taxon>
        <taxon>Luna-1 subcluster</taxon>
        <taxon>Rhodoluna</taxon>
    </lineage>
</organism>
<dbReference type="InterPro" id="IPR036388">
    <property type="entry name" value="WH-like_DNA-bd_sf"/>
</dbReference>
<dbReference type="SMART" id="SM00346">
    <property type="entry name" value="HTH_ICLR"/>
    <property type="match status" value="1"/>
</dbReference>
<dbReference type="Proteomes" id="UP000067708">
    <property type="component" value="Chromosome"/>
</dbReference>
<evidence type="ECO:0000256" key="3">
    <source>
        <dbReference type="ARBA" id="ARBA00023163"/>
    </source>
</evidence>
<accession>A0A060JAJ7</accession>
<dbReference type="GO" id="GO:0003700">
    <property type="term" value="F:DNA-binding transcription factor activity"/>
    <property type="evidence" value="ECO:0007669"/>
    <property type="project" value="TreeGrafter"/>
</dbReference>
<keyword evidence="2" id="KW-0238">DNA-binding</keyword>
<reference evidence="6 7" key="1">
    <citation type="journal article" date="2014" name="Int. J. Syst. Evol. Microbiol.">
        <title>Rhodoluna lacicola gen. nov., sp. nov., a planktonic freshwater bacterium with stream-lined genome.</title>
        <authorList>
            <person name="Hahn M."/>
            <person name="Schmidt J."/>
            <person name="Taipale S.J."/>
            <person name="Doolittle W.F."/>
            <person name="Koll U."/>
        </authorList>
    </citation>
    <scope>NUCLEOTIDE SEQUENCE [LARGE SCALE GENOMIC DNA]</scope>
    <source>
        <strain evidence="6 7">MWH-Ta8</strain>
    </source>
</reference>
<dbReference type="RefSeq" id="WP_038501576.1">
    <property type="nucleotide sequence ID" value="NZ_CP007490.1"/>
</dbReference>
<dbReference type="InterPro" id="IPR005471">
    <property type="entry name" value="Tscrpt_reg_IclR_N"/>
</dbReference>
<dbReference type="KEGG" id="rla:Rhola_00000760"/>
<dbReference type="InterPro" id="IPR014757">
    <property type="entry name" value="Tscrpt_reg_IclR_C"/>
</dbReference>
<dbReference type="SUPFAM" id="SSF55781">
    <property type="entry name" value="GAF domain-like"/>
    <property type="match status" value="1"/>
</dbReference>
<evidence type="ECO:0000313" key="6">
    <source>
        <dbReference type="EMBL" id="AIC46906.1"/>
    </source>
</evidence>
<dbReference type="GO" id="GO:0045892">
    <property type="term" value="P:negative regulation of DNA-templated transcription"/>
    <property type="evidence" value="ECO:0007669"/>
    <property type="project" value="TreeGrafter"/>
</dbReference>
<dbReference type="PROSITE" id="PS51078">
    <property type="entry name" value="ICLR_ED"/>
    <property type="match status" value="1"/>
</dbReference>
<dbReference type="OrthoDB" id="4924204at2"/>
<gene>
    <name evidence="6" type="ORF">Rhola_00000760</name>
</gene>